<dbReference type="AlphaFoldDB" id="A0A183HP13"/>
<dbReference type="Proteomes" id="UP000267606">
    <property type="component" value="Unassembled WGS sequence"/>
</dbReference>
<name>A0A183HP13_9BILA</name>
<dbReference type="EMBL" id="UZAJ01011091">
    <property type="protein sequence ID" value="VDO59240.1"/>
    <property type="molecule type" value="Genomic_DNA"/>
</dbReference>
<dbReference type="WBParaSite" id="OFLC_0000922401-mRNA-1">
    <property type="protein sequence ID" value="OFLC_0000922401-mRNA-1"/>
    <property type="gene ID" value="OFLC_0000922401"/>
</dbReference>
<keyword evidence="2" id="KW-1185">Reference proteome</keyword>
<evidence type="ECO:0000313" key="1">
    <source>
        <dbReference type="EMBL" id="VDO59240.1"/>
    </source>
</evidence>
<accession>A0A183HP13</accession>
<reference evidence="1 2" key="2">
    <citation type="submission" date="2018-11" db="EMBL/GenBank/DDBJ databases">
        <authorList>
            <consortium name="Pathogen Informatics"/>
        </authorList>
    </citation>
    <scope>NUCLEOTIDE SEQUENCE [LARGE SCALE GENOMIC DNA]</scope>
</reference>
<proteinExistence type="predicted"/>
<dbReference type="STRING" id="387005.A0A183HP13"/>
<protein>
    <submittedName>
        <fullName evidence="3">TraK protein</fullName>
    </submittedName>
</protein>
<sequence>MTTVQSDTANNQLYLPIIISQPSSAAAVATKMVPPVIRLLDNEGKLTHIAVAENGSYKLYRVSESGTNTEQMQMVNQAVSTATSSSVTESALNGMATSGTQETMKPEKNMAPSCSANYYIESVPAQQTLGALVGIPKFVNPQRYGGNNIYTRTIGPVGRTGTTPYAGGTRIKKDHRFTHCKAFPSGDNANVHQIWAKKCSVTDHSPI</sequence>
<organism evidence="3">
    <name type="scientific">Onchocerca flexuosa</name>
    <dbReference type="NCBI Taxonomy" id="387005"/>
    <lineage>
        <taxon>Eukaryota</taxon>
        <taxon>Metazoa</taxon>
        <taxon>Ecdysozoa</taxon>
        <taxon>Nematoda</taxon>
        <taxon>Chromadorea</taxon>
        <taxon>Rhabditida</taxon>
        <taxon>Spirurina</taxon>
        <taxon>Spiruromorpha</taxon>
        <taxon>Filarioidea</taxon>
        <taxon>Onchocercidae</taxon>
        <taxon>Onchocerca</taxon>
    </lineage>
</organism>
<evidence type="ECO:0000313" key="3">
    <source>
        <dbReference type="WBParaSite" id="OFLC_0000922401-mRNA-1"/>
    </source>
</evidence>
<gene>
    <name evidence="1" type="ORF">OFLC_LOCUS9223</name>
</gene>
<reference evidence="3" key="1">
    <citation type="submission" date="2016-06" db="UniProtKB">
        <authorList>
            <consortium name="WormBaseParasite"/>
        </authorList>
    </citation>
    <scope>IDENTIFICATION</scope>
</reference>
<evidence type="ECO:0000313" key="2">
    <source>
        <dbReference type="Proteomes" id="UP000267606"/>
    </source>
</evidence>